<dbReference type="PANTHER" id="PTHR30069:SF29">
    <property type="entry name" value="HEMOGLOBIN AND HEMOGLOBIN-HAPTOGLOBIN-BINDING PROTEIN 1-RELATED"/>
    <property type="match status" value="1"/>
</dbReference>
<dbReference type="PANTHER" id="PTHR30069">
    <property type="entry name" value="TONB-DEPENDENT OUTER MEMBRANE RECEPTOR"/>
    <property type="match status" value="1"/>
</dbReference>
<evidence type="ECO:0000256" key="6">
    <source>
        <dbReference type="ARBA" id="ARBA00022729"/>
    </source>
</evidence>
<evidence type="ECO:0000256" key="5">
    <source>
        <dbReference type="ARBA" id="ARBA00022692"/>
    </source>
</evidence>
<evidence type="ECO:0000256" key="3">
    <source>
        <dbReference type="ARBA" id="ARBA00022448"/>
    </source>
</evidence>
<evidence type="ECO:0000256" key="1">
    <source>
        <dbReference type="ARBA" id="ARBA00004571"/>
    </source>
</evidence>
<evidence type="ECO:0000256" key="4">
    <source>
        <dbReference type="ARBA" id="ARBA00022452"/>
    </source>
</evidence>
<sequence>MSTQPGSIPSRRAKPRDNASRNGRPRWSLGPAERGPRRLGLLLGAAMLGFAGMGQAGVDLGAGGADGQAAYGLAPVVVTAPTRSERARQRSPGSVEVITAEQLQRSGATLLDEALRSHSGIFVSADGTGHSVRGAAREDTVILIDGRRVLGEPSRRYELNRIPTHRIERIEIVKGPGSVLYGSDALGGVINIVTRRPRPGLQGSVAVQAGARARDGEAARYDVGFNLLGGSADTQFTLFGEASHRDGYQQEATAPVRVGPAGNRVAPSSDEAPGWVNQLDLPDEYTIDEFRRDEADVHTLGGSLEHWFSDRFSVRLDASHLWEERRRDFINAGRTNTALAHDDGYRPVFNVPVRWLDDNRRWEVAASADWQATAGLALNHRIHYSRYEKDRSVAVIPYRDLGFESREESDFQGRDVTLIELTNEFLSTWTPVVRHTVQAGFEHRDLEYRDNVEGQEDSSRWQAGVFAQHEWQATERLDIIYGARFDDASVGGDNTSVEGGVVYALAPQASLRVNYAQGFKYPDLRALSADTRTPRGDWMLGADVIREGIKDEAHALAPEQSENVELGVRGHLGDPAALRLRYDFSGFYTAIEDRIARVRETDEYRTFRNIGTSRTRGLEAALETDWSPRLGTDLTATWIEDASWGRVSQAHYRHLPNAPELTAMVTLRWQATQALHLQTRARYVGAYHTAADDDERQASHTLVGVSASYRPAAWQGVRLHAAVDNLFNEDNDSSLYADPGRFLRAGATYQF</sequence>
<dbReference type="Gene3D" id="2.40.170.20">
    <property type="entry name" value="TonB-dependent receptor, beta-barrel domain"/>
    <property type="match status" value="1"/>
</dbReference>
<comment type="similarity">
    <text evidence="2">Belongs to the TonB-dependent receptor family. Hemoglobin/haptoglobin binding protein subfamily.</text>
</comment>
<dbReference type="InterPro" id="IPR000531">
    <property type="entry name" value="Beta-barrel_TonB"/>
</dbReference>
<keyword evidence="17" id="KW-1185">Reference proteome</keyword>
<keyword evidence="6" id="KW-0732">Signal</keyword>
<dbReference type="InterPro" id="IPR036942">
    <property type="entry name" value="Beta-barrel_TonB_sf"/>
</dbReference>
<feature type="region of interest" description="Disordered" evidence="13">
    <location>
        <begin position="1"/>
        <end position="34"/>
    </location>
</feature>
<proteinExistence type="inferred from homology"/>
<dbReference type="InterPro" id="IPR012910">
    <property type="entry name" value="Plug_dom"/>
</dbReference>
<dbReference type="GO" id="GO:0009279">
    <property type="term" value="C:cell outer membrane"/>
    <property type="evidence" value="ECO:0007669"/>
    <property type="project" value="UniProtKB-SubCell"/>
</dbReference>
<evidence type="ECO:0000256" key="7">
    <source>
        <dbReference type="ARBA" id="ARBA00023077"/>
    </source>
</evidence>
<keyword evidence="10 11" id="KW-0998">Cell outer membrane</keyword>
<evidence type="ECO:0000259" key="15">
    <source>
        <dbReference type="Pfam" id="PF07715"/>
    </source>
</evidence>
<name>Q0A6B9_ALKEH</name>
<dbReference type="PROSITE" id="PS52016">
    <property type="entry name" value="TONB_DEPENDENT_REC_3"/>
    <property type="match status" value="1"/>
</dbReference>
<dbReference type="GO" id="GO:0015344">
    <property type="term" value="F:siderophore uptake transmembrane transporter activity"/>
    <property type="evidence" value="ECO:0007669"/>
    <property type="project" value="TreeGrafter"/>
</dbReference>
<gene>
    <name evidence="16" type="ordered locus">Mlg_2276</name>
</gene>
<evidence type="ECO:0000256" key="12">
    <source>
        <dbReference type="RuleBase" id="RU003357"/>
    </source>
</evidence>
<keyword evidence="7 12" id="KW-0798">TonB box</keyword>
<dbReference type="InterPro" id="IPR039426">
    <property type="entry name" value="TonB-dep_rcpt-like"/>
</dbReference>
<dbReference type="Pfam" id="PF07715">
    <property type="entry name" value="Plug"/>
    <property type="match status" value="1"/>
</dbReference>
<protein>
    <submittedName>
        <fullName evidence="16">TonB-dependent receptor</fullName>
    </submittedName>
</protein>
<accession>Q0A6B9</accession>
<evidence type="ECO:0000259" key="14">
    <source>
        <dbReference type="Pfam" id="PF00593"/>
    </source>
</evidence>
<dbReference type="Proteomes" id="UP000001962">
    <property type="component" value="Chromosome"/>
</dbReference>
<dbReference type="InterPro" id="IPR037066">
    <property type="entry name" value="Plug_dom_sf"/>
</dbReference>
<evidence type="ECO:0000256" key="9">
    <source>
        <dbReference type="ARBA" id="ARBA00023170"/>
    </source>
</evidence>
<evidence type="ECO:0000256" key="13">
    <source>
        <dbReference type="SAM" id="MobiDB-lite"/>
    </source>
</evidence>
<comment type="subcellular location">
    <subcellularLocation>
        <location evidence="1 11">Cell outer membrane</location>
        <topology evidence="1 11">Multi-pass membrane protein</topology>
    </subcellularLocation>
</comment>
<evidence type="ECO:0000256" key="10">
    <source>
        <dbReference type="ARBA" id="ARBA00023237"/>
    </source>
</evidence>
<evidence type="ECO:0000256" key="2">
    <source>
        <dbReference type="ARBA" id="ARBA00008143"/>
    </source>
</evidence>
<dbReference type="HOGENOM" id="CLU_008287_18_0_6"/>
<evidence type="ECO:0000256" key="11">
    <source>
        <dbReference type="PROSITE-ProRule" id="PRU01360"/>
    </source>
</evidence>
<dbReference type="Pfam" id="PF00593">
    <property type="entry name" value="TonB_dep_Rec_b-barrel"/>
    <property type="match status" value="1"/>
</dbReference>
<evidence type="ECO:0000256" key="8">
    <source>
        <dbReference type="ARBA" id="ARBA00023136"/>
    </source>
</evidence>
<dbReference type="KEGG" id="aeh:Mlg_2276"/>
<feature type="domain" description="TonB-dependent receptor-like beta-barrel" evidence="14">
    <location>
        <begin position="341"/>
        <end position="726"/>
    </location>
</feature>
<dbReference type="eggNOG" id="COG4771">
    <property type="taxonomic scope" value="Bacteria"/>
</dbReference>
<keyword evidence="9 16" id="KW-0675">Receptor</keyword>
<dbReference type="EMBL" id="CP000453">
    <property type="protein sequence ID" value="ABI57618.1"/>
    <property type="molecule type" value="Genomic_DNA"/>
</dbReference>
<keyword evidence="5 11" id="KW-0812">Transmembrane</keyword>
<keyword evidence="4 11" id="KW-1134">Transmembrane beta strand</keyword>
<dbReference type="GO" id="GO:0044718">
    <property type="term" value="P:siderophore transmembrane transport"/>
    <property type="evidence" value="ECO:0007669"/>
    <property type="project" value="TreeGrafter"/>
</dbReference>
<evidence type="ECO:0000313" key="17">
    <source>
        <dbReference type="Proteomes" id="UP000001962"/>
    </source>
</evidence>
<feature type="domain" description="TonB-dependent receptor plug" evidence="15">
    <location>
        <begin position="89"/>
        <end position="189"/>
    </location>
</feature>
<keyword evidence="8 11" id="KW-0472">Membrane</keyword>
<organism evidence="16 17">
    <name type="scientific">Alkalilimnicola ehrlichii (strain ATCC BAA-1101 / DSM 17681 / MLHE-1)</name>
    <dbReference type="NCBI Taxonomy" id="187272"/>
    <lineage>
        <taxon>Bacteria</taxon>
        <taxon>Pseudomonadati</taxon>
        <taxon>Pseudomonadota</taxon>
        <taxon>Gammaproteobacteria</taxon>
        <taxon>Chromatiales</taxon>
        <taxon>Ectothiorhodospiraceae</taxon>
        <taxon>Alkalilimnicola</taxon>
    </lineage>
</organism>
<reference evidence="17" key="1">
    <citation type="submission" date="2006-08" db="EMBL/GenBank/DDBJ databases">
        <title>Complete sequence of Alkalilimnicola ehrilichei MLHE-1.</title>
        <authorList>
            <person name="Copeland A."/>
            <person name="Lucas S."/>
            <person name="Lapidus A."/>
            <person name="Barry K."/>
            <person name="Detter J.C."/>
            <person name="Glavina del Rio T."/>
            <person name="Hammon N."/>
            <person name="Israni S."/>
            <person name="Dalin E."/>
            <person name="Tice H."/>
            <person name="Pitluck S."/>
            <person name="Sims D."/>
            <person name="Brettin T."/>
            <person name="Bruce D."/>
            <person name="Han C."/>
            <person name="Tapia R."/>
            <person name="Gilna P."/>
            <person name="Schmutz J."/>
            <person name="Larimer F."/>
            <person name="Land M."/>
            <person name="Hauser L."/>
            <person name="Kyrpides N."/>
            <person name="Mikhailova N."/>
            <person name="Oremland R.S."/>
            <person name="Hoeft S.E."/>
            <person name="Switzer-Blum J."/>
            <person name="Kulp T."/>
            <person name="King G."/>
            <person name="Tabita R."/>
            <person name="Witte B."/>
            <person name="Santini J.M."/>
            <person name="Basu P."/>
            <person name="Hollibaugh J.T."/>
            <person name="Xie G."/>
            <person name="Stolz J.F."/>
            <person name="Richardson P."/>
        </authorList>
    </citation>
    <scope>NUCLEOTIDE SEQUENCE [LARGE SCALE GENOMIC DNA]</scope>
    <source>
        <strain evidence="17">ATCC BAA-1101 / DSM 17681 / MLHE-1</strain>
    </source>
</reference>
<evidence type="ECO:0000313" key="16">
    <source>
        <dbReference type="EMBL" id="ABI57618.1"/>
    </source>
</evidence>
<dbReference type="AlphaFoldDB" id="Q0A6B9"/>
<dbReference type="CDD" id="cd01347">
    <property type="entry name" value="ligand_gated_channel"/>
    <property type="match status" value="1"/>
</dbReference>
<keyword evidence="3 11" id="KW-0813">Transport</keyword>
<dbReference type="SUPFAM" id="SSF56935">
    <property type="entry name" value="Porins"/>
    <property type="match status" value="1"/>
</dbReference>
<dbReference type="Gene3D" id="2.170.130.10">
    <property type="entry name" value="TonB-dependent receptor, plug domain"/>
    <property type="match status" value="1"/>
</dbReference>